<sequence length="78" mass="8304">MTTEGERIFLTGGAGRLGRELRDLLPGIIAPSEAEVDVTRPDDIDRALDAAAPDVFVHAAAFTDVSGAESHRGLCWKV</sequence>
<dbReference type="Gene3D" id="3.40.50.720">
    <property type="entry name" value="NAD(P)-binding Rossmann-like Domain"/>
    <property type="match status" value="1"/>
</dbReference>
<reference evidence="2" key="1">
    <citation type="journal article" date="2014" name="Front. Microbiol.">
        <title>High frequency of phylogenetically diverse reductive dehalogenase-homologous genes in deep subseafloor sedimentary metagenomes.</title>
        <authorList>
            <person name="Kawai M."/>
            <person name="Futagami T."/>
            <person name="Toyoda A."/>
            <person name="Takaki Y."/>
            <person name="Nishi S."/>
            <person name="Hori S."/>
            <person name="Arai W."/>
            <person name="Tsubouchi T."/>
            <person name="Morono Y."/>
            <person name="Uchiyama I."/>
            <person name="Ito T."/>
            <person name="Fujiyama A."/>
            <person name="Inagaki F."/>
            <person name="Takami H."/>
        </authorList>
    </citation>
    <scope>NUCLEOTIDE SEQUENCE</scope>
    <source>
        <strain evidence="2">Expedition CK06-06</strain>
    </source>
</reference>
<dbReference type="SUPFAM" id="SSF51735">
    <property type="entry name" value="NAD(P)-binding Rossmann-fold domains"/>
    <property type="match status" value="1"/>
</dbReference>
<evidence type="ECO:0000259" key="1">
    <source>
        <dbReference type="Pfam" id="PF04321"/>
    </source>
</evidence>
<dbReference type="Pfam" id="PF04321">
    <property type="entry name" value="RmlD_sub_bind"/>
    <property type="match status" value="1"/>
</dbReference>
<feature type="non-terminal residue" evidence="2">
    <location>
        <position position="78"/>
    </location>
</feature>
<feature type="domain" description="RmlD-like substrate binding" evidence="1">
    <location>
        <begin position="7"/>
        <end position="73"/>
    </location>
</feature>
<evidence type="ECO:0000313" key="2">
    <source>
        <dbReference type="EMBL" id="GAG49865.1"/>
    </source>
</evidence>
<accession>X0Y2D0</accession>
<comment type="caution">
    <text evidence="2">The sequence shown here is derived from an EMBL/GenBank/DDBJ whole genome shotgun (WGS) entry which is preliminary data.</text>
</comment>
<gene>
    <name evidence="2" type="ORF">S01H1_79025</name>
</gene>
<dbReference type="AlphaFoldDB" id="X0Y2D0"/>
<dbReference type="InterPro" id="IPR029903">
    <property type="entry name" value="RmlD-like-bd"/>
</dbReference>
<dbReference type="InterPro" id="IPR036291">
    <property type="entry name" value="NAD(P)-bd_dom_sf"/>
</dbReference>
<protein>
    <recommendedName>
        <fullName evidence="1">RmlD-like substrate binding domain-containing protein</fullName>
    </recommendedName>
</protein>
<proteinExistence type="predicted"/>
<dbReference type="EMBL" id="BARS01053235">
    <property type="protein sequence ID" value="GAG49865.1"/>
    <property type="molecule type" value="Genomic_DNA"/>
</dbReference>
<organism evidence="2">
    <name type="scientific">marine sediment metagenome</name>
    <dbReference type="NCBI Taxonomy" id="412755"/>
    <lineage>
        <taxon>unclassified sequences</taxon>
        <taxon>metagenomes</taxon>
        <taxon>ecological metagenomes</taxon>
    </lineage>
</organism>
<name>X0Y2D0_9ZZZZ</name>